<comment type="pathway">
    <text evidence="3">tRNA modification; 5-methoxycarbonylmethyl-2-thiouridine-tRNA biosynthesis.</text>
</comment>
<dbReference type="Proteomes" id="UP001648503">
    <property type="component" value="Unassembled WGS sequence"/>
</dbReference>
<keyword evidence="8" id="KW-0539">Nucleus</keyword>
<evidence type="ECO:0000256" key="9">
    <source>
        <dbReference type="SAM" id="MobiDB-lite"/>
    </source>
</evidence>
<proteinExistence type="inferred from homology"/>
<comment type="caution">
    <text evidence="10">The sequence shown here is derived from an EMBL/GenBank/DDBJ whole genome shotgun (WGS) entry which is preliminary data.</text>
</comment>
<organism evidence="10 11">
    <name type="scientific">Batrachochytrium salamandrivorans</name>
    <dbReference type="NCBI Taxonomy" id="1357716"/>
    <lineage>
        <taxon>Eukaryota</taxon>
        <taxon>Fungi</taxon>
        <taxon>Fungi incertae sedis</taxon>
        <taxon>Chytridiomycota</taxon>
        <taxon>Chytridiomycota incertae sedis</taxon>
        <taxon>Chytridiomycetes</taxon>
        <taxon>Rhizophydiales</taxon>
        <taxon>Rhizophydiales incertae sedis</taxon>
        <taxon>Batrachochytrium</taxon>
    </lineage>
</organism>
<evidence type="ECO:0000313" key="10">
    <source>
        <dbReference type="EMBL" id="KAH6590241.1"/>
    </source>
</evidence>
<comment type="subcellular location">
    <subcellularLocation>
        <location evidence="2">Cytoplasm</location>
    </subcellularLocation>
    <subcellularLocation>
        <location evidence="1">Nucleus</location>
    </subcellularLocation>
</comment>
<feature type="region of interest" description="Disordered" evidence="9">
    <location>
        <begin position="439"/>
        <end position="501"/>
    </location>
</feature>
<evidence type="ECO:0000256" key="3">
    <source>
        <dbReference type="ARBA" id="ARBA00005043"/>
    </source>
</evidence>
<protein>
    <recommendedName>
        <fullName evidence="5">Elongator complex protein 4</fullName>
    </recommendedName>
</protein>
<feature type="region of interest" description="Disordered" evidence="9">
    <location>
        <begin position="1"/>
        <end position="31"/>
    </location>
</feature>
<evidence type="ECO:0000256" key="8">
    <source>
        <dbReference type="ARBA" id="ARBA00023242"/>
    </source>
</evidence>
<dbReference type="PANTHER" id="PTHR12896:SF1">
    <property type="entry name" value="ELONGATOR COMPLEX PROTEIN 4"/>
    <property type="match status" value="1"/>
</dbReference>
<evidence type="ECO:0000256" key="6">
    <source>
        <dbReference type="ARBA" id="ARBA00022490"/>
    </source>
</evidence>
<dbReference type="InterPro" id="IPR027417">
    <property type="entry name" value="P-loop_NTPase"/>
</dbReference>
<feature type="compositionally biased region" description="Polar residues" evidence="9">
    <location>
        <begin position="481"/>
        <end position="495"/>
    </location>
</feature>
<dbReference type="EMBL" id="JAFCIX010000435">
    <property type="protein sequence ID" value="KAH6590241.1"/>
    <property type="molecule type" value="Genomic_DNA"/>
</dbReference>
<feature type="compositionally biased region" description="Low complexity" evidence="9">
    <location>
        <begin position="458"/>
        <end position="474"/>
    </location>
</feature>
<evidence type="ECO:0000256" key="5">
    <source>
        <dbReference type="ARBA" id="ARBA00020265"/>
    </source>
</evidence>
<keyword evidence="6" id="KW-0963">Cytoplasm</keyword>
<evidence type="ECO:0000256" key="4">
    <source>
        <dbReference type="ARBA" id="ARBA00007573"/>
    </source>
</evidence>
<evidence type="ECO:0000256" key="1">
    <source>
        <dbReference type="ARBA" id="ARBA00004123"/>
    </source>
</evidence>
<feature type="compositionally biased region" description="Polar residues" evidence="9">
    <location>
        <begin position="22"/>
        <end position="31"/>
    </location>
</feature>
<comment type="similarity">
    <text evidence="4">Belongs to the ELP4 family.</text>
</comment>
<sequence length="501" mass="53894">MSSFTSFRSNRLQPGGGDRTGRISTSSVPATRISAQNGQTLTSTGIPSLDDILGGGMPLGSLLLIKEDRFTGYAMLALKYYLAQGLASQHDVLFASACTTNNTNNDVRLGNSLDSGSSSVQGIDPIFEDLMAVVKPSSSTTTSSVSADHEQDNDASGDFVPLISGLVRPHQASRTFGALRSGGRESSSTPPTLPSQPQVSDQLDIAWRYQSMPKYSSTPSTNYQSSSGSQYCHTFDLTKRIDPEVLACSSILSYDGTTLSADSPNMYRNLLANVKAAIADRCSSIATNPSKPPTLLRIGIRSFASPEWTVTSDSRTPPRIQDACIFLHALKATLRNTLAVCIVTVPAHLYDDFYGIRAEPLVRRLEHIADAVVEIESFSGSPRPVNALYASEYHGLIHSHRTFCINSHKEISRFSPVELHSLAFKVRRKRFSIETFTLPPEDADDVGNRNSSDAPAQGSSQFSTSRQHSSSISSGTGGSRNTKSGTSCASSTSRVANPLDF</sequence>
<dbReference type="Gene3D" id="3.40.50.300">
    <property type="entry name" value="P-loop containing nucleotide triphosphate hydrolases"/>
    <property type="match status" value="1"/>
</dbReference>
<reference evidence="10 11" key="1">
    <citation type="submission" date="2021-02" db="EMBL/GenBank/DDBJ databases">
        <title>Variation within the Batrachochytrium salamandrivorans European outbreak.</title>
        <authorList>
            <person name="Kelly M."/>
            <person name="Pasmans F."/>
            <person name="Shea T.P."/>
            <person name="Munoz J.F."/>
            <person name="Carranza S."/>
            <person name="Cuomo C.A."/>
            <person name="Martel A."/>
        </authorList>
    </citation>
    <scope>NUCLEOTIDE SEQUENCE [LARGE SCALE GENOMIC DNA]</scope>
    <source>
        <strain evidence="10 11">AMFP18/2</strain>
    </source>
</reference>
<feature type="region of interest" description="Disordered" evidence="9">
    <location>
        <begin position="178"/>
        <end position="199"/>
    </location>
</feature>
<keyword evidence="11" id="KW-1185">Reference proteome</keyword>
<feature type="compositionally biased region" description="Polar residues" evidence="9">
    <location>
        <begin position="1"/>
        <end position="12"/>
    </location>
</feature>
<feature type="compositionally biased region" description="Low complexity" evidence="9">
    <location>
        <begin position="186"/>
        <end position="198"/>
    </location>
</feature>
<dbReference type="InterPro" id="IPR008728">
    <property type="entry name" value="Elongator_complex_protein_4"/>
</dbReference>
<dbReference type="CDD" id="cd19494">
    <property type="entry name" value="Elp4"/>
    <property type="match status" value="1"/>
</dbReference>
<gene>
    <name evidence="10" type="ORF">BASA50_009502</name>
</gene>
<evidence type="ECO:0000313" key="11">
    <source>
        <dbReference type="Proteomes" id="UP001648503"/>
    </source>
</evidence>
<dbReference type="PANTHER" id="PTHR12896">
    <property type="entry name" value="PAX6 NEIGHBOR PROTEIN PAXNEB"/>
    <property type="match status" value="1"/>
</dbReference>
<evidence type="ECO:0000256" key="7">
    <source>
        <dbReference type="ARBA" id="ARBA00022694"/>
    </source>
</evidence>
<name>A0ABQ8F4B7_9FUNG</name>
<keyword evidence="7" id="KW-0819">tRNA processing</keyword>
<evidence type="ECO:0000256" key="2">
    <source>
        <dbReference type="ARBA" id="ARBA00004496"/>
    </source>
</evidence>
<feature type="region of interest" description="Disordered" evidence="9">
    <location>
        <begin position="139"/>
        <end position="160"/>
    </location>
</feature>
<accession>A0ABQ8F4B7</accession>
<dbReference type="Pfam" id="PF05625">
    <property type="entry name" value="PAXNEB"/>
    <property type="match status" value="2"/>
</dbReference>